<protein>
    <submittedName>
        <fullName evidence="3">Uncharacterized protein</fullName>
    </submittedName>
</protein>
<feature type="coiled-coil region" evidence="1">
    <location>
        <begin position="70"/>
        <end position="195"/>
    </location>
</feature>
<keyword evidence="4" id="KW-1185">Reference proteome</keyword>
<keyword evidence="2" id="KW-0812">Transmembrane</keyword>
<dbReference type="Gene3D" id="1.10.287.2610">
    <property type="match status" value="1"/>
</dbReference>
<organism evidence="3 4">
    <name type="scientific">Phialophora macrospora</name>
    <dbReference type="NCBI Taxonomy" id="1851006"/>
    <lineage>
        <taxon>Eukaryota</taxon>
        <taxon>Fungi</taxon>
        <taxon>Dikarya</taxon>
        <taxon>Ascomycota</taxon>
        <taxon>Pezizomycotina</taxon>
        <taxon>Eurotiomycetes</taxon>
        <taxon>Chaetothyriomycetidae</taxon>
        <taxon>Chaetothyriales</taxon>
        <taxon>Herpotrichiellaceae</taxon>
        <taxon>Phialophora</taxon>
    </lineage>
</organism>
<keyword evidence="2" id="KW-1133">Transmembrane helix</keyword>
<accession>A0A0D2CH86</accession>
<gene>
    <name evidence="3" type="ORF">PV04_09481</name>
</gene>
<evidence type="ECO:0000256" key="2">
    <source>
        <dbReference type="SAM" id="Phobius"/>
    </source>
</evidence>
<evidence type="ECO:0000313" key="4">
    <source>
        <dbReference type="Proteomes" id="UP000054266"/>
    </source>
</evidence>
<evidence type="ECO:0000256" key="1">
    <source>
        <dbReference type="SAM" id="Coils"/>
    </source>
</evidence>
<reference evidence="3 4" key="1">
    <citation type="submission" date="2015-01" db="EMBL/GenBank/DDBJ databases">
        <title>The Genome Sequence of Capronia semiimmersa CBS27337.</title>
        <authorList>
            <consortium name="The Broad Institute Genomics Platform"/>
            <person name="Cuomo C."/>
            <person name="de Hoog S."/>
            <person name="Gorbushina A."/>
            <person name="Stielow B."/>
            <person name="Teixiera M."/>
            <person name="Abouelleil A."/>
            <person name="Chapman S.B."/>
            <person name="Priest M."/>
            <person name="Young S.K."/>
            <person name="Wortman J."/>
            <person name="Nusbaum C."/>
            <person name="Birren B."/>
        </authorList>
    </citation>
    <scope>NUCLEOTIDE SEQUENCE [LARGE SCALE GENOMIC DNA]</scope>
    <source>
        <strain evidence="3 4">CBS 27337</strain>
    </source>
</reference>
<name>A0A0D2CH86_9EURO</name>
<dbReference type="AlphaFoldDB" id="A0A0D2CH86"/>
<dbReference type="HOGENOM" id="CLU_1360276_0_0_1"/>
<proteinExistence type="predicted"/>
<evidence type="ECO:0000313" key="3">
    <source>
        <dbReference type="EMBL" id="KIW64556.1"/>
    </source>
</evidence>
<feature type="transmembrane region" description="Helical" evidence="2">
    <location>
        <begin position="23"/>
        <end position="49"/>
    </location>
</feature>
<keyword evidence="2" id="KW-0472">Membrane</keyword>
<dbReference type="EMBL" id="KN846961">
    <property type="protein sequence ID" value="KIW64556.1"/>
    <property type="molecule type" value="Genomic_DNA"/>
</dbReference>
<keyword evidence="1" id="KW-0175">Coiled coil</keyword>
<sequence>MAPIPQHTHAFQRRWSNADGEKVGLWISLGIIITIILFTVLLGSLNIYLGKPLSKVREFEDEQATRDNRAETLTQELEDVRNQLAQKTEECEGALRDKEGAERNFDTQRQLVQQQNDRIANLTRERDEKADEVRQRTTELAESRLFGTEKATETTSLRNNLRDVEAERTRLDRECERLRMQLNFATEQIARHRRHCNLDDED</sequence>
<dbReference type="Proteomes" id="UP000054266">
    <property type="component" value="Unassembled WGS sequence"/>
</dbReference>